<comment type="caution">
    <text evidence="1">The sequence shown here is derived from an EMBL/GenBank/DDBJ whole genome shotgun (WGS) entry which is preliminary data.</text>
</comment>
<sequence>MLCGMMSAVNTEILMDVWQRLLADPHKSWVLFEHGTCVVLMAPDGELAEQATAILREFGPVHAGSSAGDFGVIDLEDAEGWVVTGHHNDVLTYVGPDEAVDQSEITVGLFGRSKRHRDGTELHVVHVEDRRGAADPA</sequence>
<organism evidence="1 2">
    <name type="scientific">Streptomyces nojiriensis</name>
    <dbReference type="NCBI Taxonomy" id="66374"/>
    <lineage>
        <taxon>Bacteria</taxon>
        <taxon>Bacillati</taxon>
        <taxon>Actinomycetota</taxon>
        <taxon>Actinomycetes</taxon>
        <taxon>Kitasatosporales</taxon>
        <taxon>Streptomycetaceae</taxon>
        <taxon>Streptomyces</taxon>
    </lineage>
</organism>
<dbReference type="Proteomes" id="UP000613974">
    <property type="component" value="Unassembled WGS sequence"/>
</dbReference>
<dbReference type="EMBL" id="BNEC01000005">
    <property type="protein sequence ID" value="GHI70179.1"/>
    <property type="molecule type" value="Genomic_DNA"/>
</dbReference>
<evidence type="ECO:0000313" key="1">
    <source>
        <dbReference type="EMBL" id="GHI70179.1"/>
    </source>
</evidence>
<protein>
    <submittedName>
        <fullName evidence="1">Uncharacterized protein</fullName>
    </submittedName>
</protein>
<name>A0ABQ3SPW4_9ACTN</name>
<reference evidence="2" key="1">
    <citation type="submission" date="2023-07" db="EMBL/GenBank/DDBJ databases">
        <title>Whole genome shotgun sequence of Streptomyces nojiriensis NBRC 13794.</title>
        <authorList>
            <person name="Komaki H."/>
            <person name="Tamura T."/>
        </authorList>
    </citation>
    <scope>NUCLEOTIDE SEQUENCE [LARGE SCALE GENOMIC DNA]</scope>
    <source>
        <strain evidence="2">NBRC 13794</strain>
    </source>
</reference>
<proteinExistence type="predicted"/>
<accession>A0ABQ3SPW4</accession>
<gene>
    <name evidence="1" type="ORF">Snoj_40970</name>
</gene>
<evidence type="ECO:0000313" key="2">
    <source>
        <dbReference type="Proteomes" id="UP000613974"/>
    </source>
</evidence>
<keyword evidence="2" id="KW-1185">Reference proteome</keyword>